<proteinExistence type="predicted"/>
<evidence type="ECO:0000313" key="1">
    <source>
        <dbReference type="EMBL" id="KAK3793282.1"/>
    </source>
</evidence>
<dbReference type="AlphaFoldDB" id="A0AAE1ASQ6"/>
<evidence type="ECO:0000313" key="2">
    <source>
        <dbReference type="Proteomes" id="UP001283361"/>
    </source>
</evidence>
<organism evidence="1 2">
    <name type="scientific">Elysia crispata</name>
    <name type="common">lettuce slug</name>
    <dbReference type="NCBI Taxonomy" id="231223"/>
    <lineage>
        <taxon>Eukaryota</taxon>
        <taxon>Metazoa</taxon>
        <taxon>Spiralia</taxon>
        <taxon>Lophotrochozoa</taxon>
        <taxon>Mollusca</taxon>
        <taxon>Gastropoda</taxon>
        <taxon>Heterobranchia</taxon>
        <taxon>Euthyneura</taxon>
        <taxon>Panpulmonata</taxon>
        <taxon>Sacoglossa</taxon>
        <taxon>Placobranchoidea</taxon>
        <taxon>Plakobranchidae</taxon>
        <taxon>Elysia</taxon>
    </lineage>
</organism>
<dbReference type="EMBL" id="JAWDGP010001262">
    <property type="protein sequence ID" value="KAK3793282.1"/>
    <property type="molecule type" value="Genomic_DNA"/>
</dbReference>
<protein>
    <submittedName>
        <fullName evidence="1">Uncharacterized protein</fullName>
    </submittedName>
</protein>
<dbReference type="Proteomes" id="UP001283361">
    <property type="component" value="Unassembled WGS sequence"/>
</dbReference>
<comment type="caution">
    <text evidence="1">The sequence shown here is derived from an EMBL/GenBank/DDBJ whole genome shotgun (WGS) entry which is preliminary data.</text>
</comment>
<name>A0AAE1ASQ6_9GAST</name>
<keyword evidence="2" id="KW-1185">Reference proteome</keyword>
<accession>A0AAE1ASQ6</accession>
<sequence length="100" mass="11362">MVVLSIYLLLNEHTLESARFLPRPTPTGRSEGERSCLRDVLSGNSSKLATLHRNPYSQEMSLVGISYLEPFLVLPWERLVSVTKRGRRSRQVPFSFSVSL</sequence>
<gene>
    <name evidence="1" type="ORF">RRG08_042225</name>
</gene>
<reference evidence="1" key="1">
    <citation type="journal article" date="2023" name="G3 (Bethesda)">
        <title>A reference genome for the long-term kleptoplast-retaining sea slug Elysia crispata morphotype clarki.</title>
        <authorList>
            <person name="Eastman K.E."/>
            <person name="Pendleton A.L."/>
            <person name="Shaikh M.A."/>
            <person name="Suttiyut T."/>
            <person name="Ogas R."/>
            <person name="Tomko P."/>
            <person name="Gavelis G."/>
            <person name="Widhalm J.R."/>
            <person name="Wisecaver J.H."/>
        </authorList>
    </citation>
    <scope>NUCLEOTIDE SEQUENCE</scope>
    <source>
        <strain evidence="1">ECLA1</strain>
    </source>
</reference>